<dbReference type="EMBL" id="CALNXK010000673">
    <property type="protein sequence ID" value="CAH3189010.1"/>
    <property type="molecule type" value="Genomic_DNA"/>
</dbReference>
<dbReference type="SMART" id="SM00181">
    <property type="entry name" value="EGF"/>
    <property type="match status" value="5"/>
</dbReference>
<sequence length="350" mass="38740">MAGTKTLIIIFVIMFPVAMITEEDVNHGVCPVPMNKEEEEFIKERERNRELMEEIAREIEMTCLDECETGLHNCHDDAFCTNTKGSFTCTCKPGYTGDGVNCAGSIIRSLNEQDFIISHICYSKPNKIQPNGKVETCFHIQSVVCHRLYLRKKYSGVDIDECKTGKHNCDVTRWCYNTKGSFDCPCREGYSENGENKCTDINECETGKHNCGANATCKNTKGSFVCTCKPGYSWNGVSCTDVNECITGVNNCNANADCNNTEGSFECTCKPGYSGNGVYCIDVNECITGEHSCDANADCNNTEGSFECTCKPGYSGNGVNCTGDYISVKTWIVLMLRLLIQYYFVSSSLV</sequence>
<evidence type="ECO:0000256" key="2">
    <source>
        <dbReference type="ARBA" id="ARBA00022729"/>
    </source>
</evidence>
<dbReference type="SMART" id="SM00179">
    <property type="entry name" value="EGF_CA"/>
    <property type="match status" value="5"/>
</dbReference>
<protein>
    <recommendedName>
        <fullName evidence="8">EGF-like domain-containing protein</fullName>
    </recommendedName>
</protein>
<dbReference type="InterPro" id="IPR009030">
    <property type="entry name" value="Growth_fac_rcpt_cys_sf"/>
</dbReference>
<keyword evidence="2 7" id="KW-0732">Signal</keyword>
<proteinExistence type="predicted"/>
<feature type="domain" description="EGF-like" evidence="8">
    <location>
        <begin position="282"/>
        <end position="322"/>
    </location>
</feature>
<evidence type="ECO:0000313" key="10">
    <source>
        <dbReference type="Proteomes" id="UP001159405"/>
    </source>
</evidence>
<feature type="domain" description="EGF-like" evidence="8">
    <location>
        <begin position="64"/>
        <end position="103"/>
    </location>
</feature>
<dbReference type="PROSITE" id="PS50026">
    <property type="entry name" value="EGF_3"/>
    <property type="match status" value="4"/>
</dbReference>
<feature type="chain" id="PRO_5046412491" description="EGF-like domain-containing protein" evidence="7">
    <location>
        <begin position="23"/>
        <end position="350"/>
    </location>
</feature>
<dbReference type="Gene3D" id="2.10.25.10">
    <property type="entry name" value="Laminin"/>
    <property type="match status" value="5"/>
</dbReference>
<evidence type="ECO:0000313" key="9">
    <source>
        <dbReference type="EMBL" id="CAH3189010.1"/>
    </source>
</evidence>
<organism evidence="9 10">
    <name type="scientific">Porites lobata</name>
    <dbReference type="NCBI Taxonomy" id="104759"/>
    <lineage>
        <taxon>Eukaryota</taxon>
        <taxon>Metazoa</taxon>
        <taxon>Cnidaria</taxon>
        <taxon>Anthozoa</taxon>
        <taxon>Hexacorallia</taxon>
        <taxon>Scleractinia</taxon>
        <taxon>Fungiina</taxon>
        <taxon>Poritidae</taxon>
        <taxon>Porites</taxon>
    </lineage>
</organism>
<feature type="signal peptide" evidence="7">
    <location>
        <begin position="1"/>
        <end position="22"/>
    </location>
</feature>
<evidence type="ECO:0000256" key="7">
    <source>
        <dbReference type="SAM" id="SignalP"/>
    </source>
</evidence>
<dbReference type="InterPro" id="IPR000742">
    <property type="entry name" value="EGF"/>
</dbReference>
<keyword evidence="5" id="KW-0325">Glycoprotein</keyword>
<accession>A0ABN8SDG3</accession>
<evidence type="ECO:0000256" key="6">
    <source>
        <dbReference type="PROSITE-ProRule" id="PRU00076"/>
    </source>
</evidence>
<evidence type="ECO:0000256" key="3">
    <source>
        <dbReference type="ARBA" id="ARBA00022737"/>
    </source>
</evidence>
<reference evidence="9 10" key="1">
    <citation type="submission" date="2022-05" db="EMBL/GenBank/DDBJ databases">
        <authorList>
            <consortium name="Genoscope - CEA"/>
            <person name="William W."/>
        </authorList>
    </citation>
    <scope>NUCLEOTIDE SEQUENCE [LARGE SCALE GENOMIC DNA]</scope>
</reference>
<keyword evidence="3" id="KW-0677">Repeat</keyword>
<dbReference type="PROSITE" id="PS01187">
    <property type="entry name" value="EGF_CA"/>
    <property type="match status" value="2"/>
</dbReference>
<dbReference type="PROSITE" id="PS01186">
    <property type="entry name" value="EGF_2"/>
    <property type="match status" value="5"/>
</dbReference>
<evidence type="ECO:0000256" key="4">
    <source>
        <dbReference type="ARBA" id="ARBA00023157"/>
    </source>
</evidence>
<dbReference type="PROSITE" id="PS00010">
    <property type="entry name" value="ASX_HYDROXYL"/>
    <property type="match status" value="4"/>
</dbReference>
<feature type="domain" description="EGF-like" evidence="8">
    <location>
        <begin position="200"/>
        <end position="240"/>
    </location>
</feature>
<dbReference type="InterPro" id="IPR024731">
    <property type="entry name" value="NELL2-like_EGF"/>
</dbReference>
<gene>
    <name evidence="9" type="ORF">PLOB_00042088</name>
</gene>
<comment type="caution">
    <text evidence="6">Lacks conserved residue(s) required for the propagation of feature annotation.</text>
</comment>
<evidence type="ECO:0000259" key="8">
    <source>
        <dbReference type="PROSITE" id="PS50026"/>
    </source>
</evidence>
<dbReference type="PANTHER" id="PTHR24042:SF5">
    <property type="entry name" value="EGF-LIKE CALCIUM-BINDING DOMAIN-CONTAINING PROTEIN"/>
    <property type="match status" value="1"/>
</dbReference>
<keyword evidence="1 6" id="KW-0245">EGF-like domain</keyword>
<keyword evidence="4" id="KW-1015">Disulfide bond</keyword>
<dbReference type="CDD" id="cd00054">
    <property type="entry name" value="EGF_CA"/>
    <property type="match status" value="3"/>
</dbReference>
<feature type="domain" description="EGF-like" evidence="8">
    <location>
        <begin position="241"/>
        <end position="281"/>
    </location>
</feature>
<keyword evidence="10" id="KW-1185">Reference proteome</keyword>
<dbReference type="Pfam" id="PF07645">
    <property type="entry name" value="EGF_CA"/>
    <property type="match status" value="1"/>
</dbReference>
<dbReference type="InterPro" id="IPR001881">
    <property type="entry name" value="EGF-like_Ca-bd_dom"/>
</dbReference>
<name>A0ABN8SDG3_9CNID</name>
<dbReference type="PANTHER" id="PTHR24042">
    <property type="entry name" value="NEL HOMOLOG"/>
    <property type="match status" value="1"/>
</dbReference>
<evidence type="ECO:0000256" key="5">
    <source>
        <dbReference type="ARBA" id="ARBA00023180"/>
    </source>
</evidence>
<dbReference type="InterPro" id="IPR000152">
    <property type="entry name" value="EGF-type_Asp/Asn_hydroxyl_site"/>
</dbReference>
<dbReference type="InterPro" id="IPR018097">
    <property type="entry name" value="EGF_Ca-bd_CS"/>
</dbReference>
<dbReference type="Pfam" id="PF12947">
    <property type="entry name" value="EGF_3"/>
    <property type="match status" value="4"/>
</dbReference>
<dbReference type="InterPro" id="IPR051586">
    <property type="entry name" value="PKC-binding_NELL"/>
</dbReference>
<dbReference type="SUPFAM" id="SSF57184">
    <property type="entry name" value="Growth factor receptor domain"/>
    <property type="match status" value="2"/>
</dbReference>
<evidence type="ECO:0000256" key="1">
    <source>
        <dbReference type="ARBA" id="ARBA00022536"/>
    </source>
</evidence>
<dbReference type="InterPro" id="IPR049883">
    <property type="entry name" value="NOTCH1_EGF-like"/>
</dbReference>
<dbReference type="Proteomes" id="UP001159405">
    <property type="component" value="Unassembled WGS sequence"/>
</dbReference>
<comment type="caution">
    <text evidence="9">The sequence shown here is derived from an EMBL/GenBank/DDBJ whole genome shotgun (WGS) entry which is preliminary data.</text>
</comment>